<comment type="caution">
    <text evidence="9">The sequence shown here is derived from an EMBL/GenBank/DDBJ whole genome shotgun (WGS) entry which is preliminary data.</text>
</comment>
<dbReference type="InterPro" id="IPR015856">
    <property type="entry name" value="ABC_transpr_CbiO/EcfA_su"/>
</dbReference>
<dbReference type="InterPro" id="IPR003593">
    <property type="entry name" value="AAA+_ATPase"/>
</dbReference>
<evidence type="ECO:0000259" key="8">
    <source>
        <dbReference type="PROSITE" id="PS50893"/>
    </source>
</evidence>
<dbReference type="GO" id="GO:0042626">
    <property type="term" value="F:ATPase-coupled transmembrane transporter activity"/>
    <property type="evidence" value="ECO:0007669"/>
    <property type="project" value="TreeGrafter"/>
</dbReference>
<reference evidence="9" key="1">
    <citation type="journal article" date="2014" name="Front. Microbiol.">
        <title>High frequency of phylogenetically diverse reductive dehalogenase-homologous genes in deep subseafloor sedimentary metagenomes.</title>
        <authorList>
            <person name="Kawai M."/>
            <person name="Futagami T."/>
            <person name="Toyoda A."/>
            <person name="Takaki Y."/>
            <person name="Nishi S."/>
            <person name="Hori S."/>
            <person name="Arai W."/>
            <person name="Tsubouchi T."/>
            <person name="Morono Y."/>
            <person name="Uchiyama I."/>
            <person name="Ito T."/>
            <person name="Fujiyama A."/>
            <person name="Inagaki F."/>
            <person name="Takami H."/>
        </authorList>
    </citation>
    <scope>NUCLEOTIDE SEQUENCE</scope>
    <source>
        <strain evidence="9">Expedition CK06-06</strain>
    </source>
</reference>
<dbReference type="PANTHER" id="PTHR43553:SF27">
    <property type="entry name" value="ENERGY-COUPLING FACTOR TRANSPORTER ATP-BINDING PROTEIN ECFA2"/>
    <property type="match status" value="1"/>
</dbReference>
<accession>X1SJ72</accession>
<evidence type="ECO:0000256" key="2">
    <source>
        <dbReference type="ARBA" id="ARBA00022448"/>
    </source>
</evidence>
<proteinExistence type="predicted"/>
<dbReference type="Pfam" id="PF00005">
    <property type="entry name" value="ABC_tran"/>
    <property type="match status" value="1"/>
</dbReference>
<feature type="domain" description="ABC transporter" evidence="8">
    <location>
        <begin position="12"/>
        <end position="244"/>
    </location>
</feature>
<protein>
    <recommendedName>
        <fullName evidence="8">ABC transporter domain-containing protein</fullName>
    </recommendedName>
</protein>
<dbReference type="InterPro" id="IPR027417">
    <property type="entry name" value="P-loop_NTPase"/>
</dbReference>
<sequence length="244" mass="27535">MISISSTPNNALCFKNFSFIYGNNENYRPAISDVNFDLKEGEILILAGPSGSGKSTLSYAMSGLIPWRLKGFMKGKVEIFGKSVWDYEFKDLCKIVGLVKQNPLDQMVTFTVRDEIAFGLENLQYPKNEIEERIDEISKLMGINHLLNREIEQLSGGQKQLTILSSFLVMKPKILILDEPIAFLDQQSESLLLDRLHKLTNSEEFKLALIIIEHRLSRVANIADKIIVLNDNGRIALKGKTSDI</sequence>
<evidence type="ECO:0000256" key="1">
    <source>
        <dbReference type="ARBA" id="ARBA00004202"/>
    </source>
</evidence>
<evidence type="ECO:0000256" key="6">
    <source>
        <dbReference type="ARBA" id="ARBA00022967"/>
    </source>
</evidence>
<evidence type="ECO:0000256" key="7">
    <source>
        <dbReference type="ARBA" id="ARBA00023136"/>
    </source>
</evidence>
<dbReference type="PANTHER" id="PTHR43553">
    <property type="entry name" value="HEAVY METAL TRANSPORTER"/>
    <property type="match status" value="1"/>
</dbReference>
<dbReference type="Gene3D" id="3.40.50.300">
    <property type="entry name" value="P-loop containing nucleotide triphosphate hydrolases"/>
    <property type="match status" value="1"/>
</dbReference>
<dbReference type="InterPro" id="IPR050095">
    <property type="entry name" value="ECF_ABC_transporter_ATP-bd"/>
</dbReference>
<dbReference type="PROSITE" id="PS50893">
    <property type="entry name" value="ABC_TRANSPORTER_2"/>
    <property type="match status" value="1"/>
</dbReference>
<gene>
    <name evidence="9" type="ORF">S12H4_40429</name>
</gene>
<name>X1SJ72_9ZZZZ</name>
<feature type="non-terminal residue" evidence="9">
    <location>
        <position position="244"/>
    </location>
</feature>
<dbReference type="GO" id="GO:0043190">
    <property type="term" value="C:ATP-binding cassette (ABC) transporter complex"/>
    <property type="evidence" value="ECO:0007669"/>
    <property type="project" value="TreeGrafter"/>
</dbReference>
<organism evidence="9">
    <name type="scientific">marine sediment metagenome</name>
    <dbReference type="NCBI Taxonomy" id="412755"/>
    <lineage>
        <taxon>unclassified sequences</taxon>
        <taxon>metagenomes</taxon>
        <taxon>ecological metagenomes</taxon>
    </lineage>
</organism>
<dbReference type="SMART" id="SM00382">
    <property type="entry name" value="AAA"/>
    <property type="match status" value="1"/>
</dbReference>
<dbReference type="SUPFAM" id="SSF52540">
    <property type="entry name" value="P-loop containing nucleoside triphosphate hydrolases"/>
    <property type="match status" value="1"/>
</dbReference>
<evidence type="ECO:0000256" key="5">
    <source>
        <dbReference type="ARBA" id="ARBA00022840"/>
    </source>
</evidence>
<keyword evidence="5" id="KW-0067">ATP-binding</keyword>
<keyword evidence="7" id="KW-0472">Membrane</keyword>
<keyword evidence="3" id="KW-1003">Cell membrane</keyword>
<keyword evidence="4" id="KW-0547">Nucleotide-binding</keyword>
<dbReference type="AlphaFoldDB" id="X1SJ72"/>
<evidence type="ECO:0000313" key="9">
    <source>
        <dbReference type="EMBL" id="GAI92993.1"/>
    </source>
</evidence>
<keyword evidence="2" id="KW-0813">Transport</keyword>
<comment type="subcellular location">
    <subcellularLocation>
        <location evidence="1">Cell membrane</location>
        <topology evidence="1">Peripheral membrane protein</topology>
    </subcellularLocation>
</comment>
<dbReference type="CDD" id="cd03225">
    <property type="entry name" value="ABC_cobalt_CbiO_domain1"/>
    <property type="match status" value="1"/>
</dbReference>
<dbReference type="GO" id="GO:0016887">
    <property type="term" value="F:ATP hydrolysis activity"/>
    <property type="evidence" value="ECO:0007669"/>
    <property type="project" value="InterPro"/>
</dbReference>
<evidence type="ECO:0000256" key="3">
    <source>
        <dbReference type="ARBA" id="ARBA00022475"/>
    </source>
</evidence>
<keyword evidence="6" id="KW-1278">Translocase</keyword>
<evidence type="ECO:0000256" key="4">
    <source>
        <dbReference type="ARBA" id="ARBA00022741"/>
    </source>
</evidence>
<dbReference type="GO" id="GO:0005524">
    <property type="term" value="F:ATP binding"/>
    <property type="evidence" value="ECO:0007669"/>
    <property type="project" value="UniProtKB-KW"/>
</dbReference>
<dbReference type="InterPro" id="IPR003439">
    <property type="entry name" value="ABC_transporter-like_ATP-bd"/>
</dbReference>
<dbReference type="EMBL" id="BARW01024532">
    <property type="protein sequence ID" value="GAI92993.1"/>
    <property type="molecule type" value="Genomic_DNA"/>
</dbReference>